<dbReference type="AlphaFoldDB" id="A0A5B7GTB5"/>
<organism evidence="2 3">
    <name type="scientific">Portunus trituberculatus</name>
    <name type="common">Swimming crab</name>
    <name type="synonym">Neptunus trituberculatus</name>
    <dbReference type="NCBI Taxonomy" id="210409"/>
    <lineage>
        <taxon>Eukaryota</taxon>
        <taxon>Metazoa</taxon>
        <taxon>Ecdysozoa</taxon>
        <taxon>Arthropoda</taxon>
        <taxon>Crustacea</taxon>
        <taxon>Multicrustacea</taxon>
        <taxon>Malacostraca</taxon>
        <taxon>Eumalacostraca</taxon>
        <taxon>Eucarida</taxon>
        <taxon>Decapoda</taxon>
        <taxon>Pleocyemata</taxon>
        <taxon>Brachyura</taxon>
        <taxon>Eubrachyura</taxon>
        <taxon>Portunoidea</taxon>
        <taxon>Portunidae</taxon>
        <taxon>Portuninae</taxon>
        <taxon>Portunus</taxon>
    </lineage>
</organism>
<sequence>MVKKPKTQPFVEETMQKVKKPKSQPFDEETMQKVKKPNMEPFDEETLQKLKKPLLMVAMMGIMDLSRENFTFFRAELGFGKPLEVTRDAAVRDAKLKLKCLQHTSDNQGHTSSRVSLMLYFYVLNRWL</sequence>
<name>A0A5B7GTB5_PORTR</name>
<comment type="caution">
    <text evidence="2">The sequence shown here is derived from an EMBL/GenBank/DDBJ whole genome shotgun (WGS) entry which is preliminary data.</text>
</comment>
<accession>A0A5B7GTB5</accession>
<gene>
    <name evidence="2" type="ORF">E2C01_054483</name>
</gene>
<reference evidence="2 3" key="1">
    <citation type="submission" date="2019-05" db="EMBL/GenBank/DDBJ databases">
        <title>Another draft genome of Portunus trituberculatus and its Hox gene families provides insights of decapod evolution.</title>
        <authorList>
            <person name="Jeong J.-H."/>
            <person name="Song I."/>
            <person name="Kim S."/>
            <person name="Choi T."/>
            <person name="Kim D."/>
            <person name="Ryu S."/>
            <person name="Kim W."/>
        </authorList>
    </citation>
    <scope>NUCLEOTIDE SEQUENCE [LARGE SCALE GENOMIC DNA]</scope>
    <source>
        <tissue evidence="2">Muscle</tissue>
    </source>
</reference>
<dbReference type="Proteomes" id="UP000324222">
    <property type="component" value="Unassembled WGS sequence"/>
</dbReference>
<keyword evidence="3" id="KW-1185">Reference proteome</keyword>
<protein>
    <submittedName>
        <fullName evidence="2">Uncharacterized protein</fullName>
    </submittedName>
</protein>
<feature type="region of interest" description="Disordered" evidence="1">
    <location>
        <begin position="1"/>
        <end position="42"/>
    </location>
</feature>
<evidence type="ECO:0000313" key="3">
    <source>
        <dbReference type="Proteomes" id="UP000324222"/>
    </source>
</evidence>
<dbReference type="OrthoDB" id="4771067at2759"/>
<evidence type="ECO:0000256" key="1">
    <source>
        <dbReference type="SAM" id="MobiDB-lite"/>
    </source>
</evidence>
<dbReference type="EMBL" id="VSRR010017517">
    <property type="protein sequence ID" value="MPC60437.1"/>
    <property type="molecule type" value="Genomic_DNA"/>
</dbReference>
<proteinExistence type="predicted"/>
<evidence type="ECO:0000313" key="2">
    <source>
        <dbReference type="EMBL" id="MPC60437.1"/>
    </source>
</evidence>